<proteinExistence type="predicted"/>
<evidence type="ECO:0000313" key="3">
    <source>
        <dbReference type="EMBL" id="CAF3629988.1"/>
    </source>
</evidence>
<dbReference type="Proteomes" id="UP000663891">
    <property type="component" value="Unassembled WGS sequence"/>
</dbReference>
<reference evidence="2" key="1">
    <citation type="submission" date="2021-02" db="EMBL/GenBank/DDBJ databases">
        <authorList>
            <person name="Nowell W R."/>
        </authorList>
    </citation>
    <scope>NUCLEOTIDE SEQUENCE</scope>
</reference>
<dbReference type="EMBL" id="CAJOAY010000322">
    <property type="protein sequence ID" value="CAF3629988.1"/>
    <property type="molecule type" value="Genomic_DNA"/>
</dbReference>
<protein>
    <submittedName>
        <fullName evidence="2">Uncharacterized protein</fullName>
    </submittedName>
</protein>
<gene>
    <name evidence="3" type="ORF">OKA104_LOCUS8075</name>
    <name evidence="2" type="ORF">VCS650_LOCUS33924</name>
</gene>
<dbReference type="EMBL" id="CAJNON010000684">
    <property type="protein sequence ID" value="CAF1353900.1"/>
    <property type="molecule type" value="Genomic_DNA"/>
</dbReference>
<feature type="compositionally biased region" description="Polar residues" evidence="1">
    <location>
        <begin position="255"/>
        <end position="279"/>
    </location>
</feature>
<dbReference type="OrthoDB" id="10065750at2759"/>
<sequence>MGCGASAKKPVEPVPKNSRQPVSTQNRTNVNPSTISTLDPSVNAPRQLPTNIQSSAQENTKRNDTPLSQSLKQSSQIQNGSPNPRKDTNVSDGTKSTVPSHQRNDDDNDFADEEPTGSVHNHLNASGKKTPSPLPQTLRNRARTNPTNSRKNTNVSDGMKSAVPSKQHNDNGNSSDEERTSPVNNNLNALNTKIPTPLSQINGNRSPTNSTNPRKDTNVSDGTKYAVPSQQHSDIGDSSDEELTSAVHNNLNALNTKTSNSSRQMNRSHAPTNLSSQRHTLSDRDTPHQLVGHIEHCSFCPHCQQVSRSVILKSPLPAWIKKEAPSDDEQPIIMDRYDEDAVREKALSEYGRVPGSYVYKPNLTIEEVNKHNQNEGNYYRSPGILTLGSSLSITHTPFPNYDLLRRRDKRLNKPYTQTLFTD</sequence>
<evidence type="ECO:0000256" key="1">
    <source>
        <dbReference type="SAM" id="MobiDB-lite"/>
    </source>
</evidence>
<dbReference type="AlphaFoldDB" id="A0A815HKQ9"/>
<accession>A0A815HKQ9</accession>
<evidence type="ECO:0000313" key="4">
    <source>
        <dbReference type="Proteomes" id="UP000663891"/>
    </source>
</evidence>
<dbReference type="Proteomes" id="UP000663881">
    <property type="component" value="Unassembled WGS sequence"/>
</dbReference>
<organism evidence="2 4">
    <name type="scientific">Adineta steineri</name>
    <dbReference type="NCBI Taxonomy" id="433720"/>
    <lineage>
        <taxon>Eukaryota</taxon>
        <taxon>Metazoa</taxon>
        <taxon>Spiralia</taxon>
        <taxon>Gnathifera</taxon>
        <taxon>Rotifera</taxon>
        <taxon>Eurotatoria</taxon>
        <taxon>Bdelloidea</taxon>
        <taxon>Adinetida</taxon>
        <taxon>Adinetidae</taxon>
        <taxon>Adineta</taxon>
    </lineage>
</organism>
<feature type="region of interest" description="Disordered" evidence="1">
    <location>
        <begin position="1"/>
        <end position="242"/>
    </location>
</feature>
<evidence type="ECO:0000313" key="2">
    <source>
        <dbReference type="EMBL" id="CAF1353900.1"/>
    </source>
</evidence>
<feature type="compositionally biased region" description="Polar residues" evidence="1">
    <location>
        <begin position="48"/>
        <end position="58"/>
    </location>
</feature>
<comment type="caution">
    <text evidence="2">The sequence shown here is derived from an EMBL/GenBank/DDBJ whole genome shotgun (WGS) entry which is preliminary data.</text>
</comment>
<feature type="compositionally biased region" description="Polar residues" evidence="1">
    <location>
        <begin position="181"/>
        <end position="212"/>
    </location>
</feature>
<feature type="compositionally biased region" description="Low complexity" evidence="1">
    <location>
        <begin position="67"/>
        <end position="78"/>
    </location>
</feature>
<feature type="compositionally biased region" description="Acidic residues" evidence="1">
    <location>
        <begin position="106"/>
        <end position="115"/>
    </location>
</feature>
<feature type="compositionally biased region" description="Polar residues" evidence="1">
    <location>
        <begin position="90"/>
        <end position="101"/>
    </location>
</feature>
<feature type="compositionally biased region" description="Polar residues" evidence="1">
    <location>
        <begin position="164"/>
        <end position="174"/>
    </location>
</feature>
<feature type="compositionally biased region" description="Polar residues" evidence="1">
    <location>
        <begin position="17"/>
        <end position="40"/>
    </location>
</feature>
<name>A0A815HKQ9_9BILA</name>
<feature type="region of interest" description="Disordered" evidence="1">
    <location>
        <begin position="255"/>
        <end position="284"/>
    </location>
</feature>
<feature type="compositionally biased region" description="Polar residues" evidence="1">
    <location>
        <begin position="118"/>
        <end position="156"/>
    </location>
</feature>